<feature type="domain" description="CHK kinase-like" evidence="1">
    <location>
        <begin position="131"/>
        <end position="338"/>
    </location>
</feature>
<organism evidence="2 3">
    <name type="scientific">Orchesella dallaii</name>
    <dbReference type="NCBI Taxonomy" id="48710"/>
    <lineage>
        <taxon>Eukaryota</taxon>
        <taxon>Metazoa</taxon>
        <taxon>Ecdysozoa</taxon>
        <taxon>Arthropoda</taxon>
        <taxon>Hexapoda</taxon>
        <taxon>Collembola</taxon>
        <taxon>Entomobryomorpha</taxon>
        <taxon>Entomobryoidea</taxon>
        <taxon>Orchesellidae</taxon>
        <taxon>Orchesellinae</taxon>
        <taxon>Orchesella</taxon>
    </lineage>
</organism>
<dbReference type="Pfam" id="PF02958">
    <property type="entry name" value="EcKL"/>
    <property type="match status" value="1"/>
</dbReference>
<sequence length="430" mass="49137">MSPTPKNEVPETSDEVTLKYKEIVKANGINDEVSEVLIKSSGLQGEGFASQANYVTINFKNPNLKPLNLFVKSHTANSTHSEMLTDAKLFEKESMFFMEYVPAAKEFCKSKGCEGLVDMYPKCYYGDNDLIVLENLVVERGYVLLNKEEPQDLDAVRFAIATIAKHHAISYALIQEMGGPQNFFKRFPNLDFEAFYQPTGRAMMEPMLENGINTNVKILEKNKSIEGKEEIIEFLNSYRSGKGFDEMLNVIKYNPEEEKLLVLGHGDYHNNNMMFLKNKETNQIIGHKAIDLQVTRYNSPGLDLGYYLYSSVKPEVRRGHLHEILGRYFDILKETTTKLGHPIDISYNDLHLIFRKTLKLGFWMAICIATGPGFSVMKDIDITKLTDLKDFSVQFDILMQKWIENNPKEADKTAQVVMDLVKECRELSIE</sequence>
<reference evidence="2 3" key="1">
    <citation type="submission" date="2024-08" db="EMBL/GenBank/DDBJ databases">
        <authorList>
            <person name="Cucini C."/>
            <person name="Frati F."/>
        </authorList>
    </citation>
    <scope>NUCLEOTIDE SEQUENCE [LARGE SCALE GENOMIC DNA]</scope>
</reference>
<keyword evidence="3" id="KW-1185">Reference proteome</keyword>
<evidence type="ECO:0000313" key="2">
    <source>
        <dbReference type="EMBL" id="CAL8070780.1"/>
    </source>
</evidence>
<dbReference type="SUPFAM" id="SSF56112">
    <property type="entry name" value="Protein kinase-like (PK-like)"/>
    <property type="match status" value="1"/>
</dbReference>
<dbReference type="PANTHER" id="PTHR11012:SF30">
    <property type="entry name" value="PROTEIN KINASE-LIKE DOMAIN-CONTAINING"/>
    <property type="match status" value="1"/>
</dbReference>
<dbReference type="Gene3D" id="3.90.1200.10">
    <property type="match status" value="1"/>
</dbReference>
<dbReference type="SMART" id="SM00587">
    <property type="entry name" value="CHK"/>
    <property type="match status" value="1"/>
</dbReference>
<dbReference type="EMBL" id="CAXLJM020000004">
    <property type="protein sequence ID" value="CAL8070780.1"/>
    <property type="molecule type" value="Genomic_DNA"/>
</dbReference>
<dbReference type="PANTHER" id="PTHR11012">
    <property type="entry name" value="PROTEIN KINASE-LIKE DOMAIN-CONTAINING"/>
    <property type="match status" value="1"/>
</dbReference>
<name>A0ABP1PNK8_9HEXA</name>
<dbReference type="InterPro" id="IPR011009">
    <property type="entry name" value="Kinase-like_dom_sf"/>
</dbReference>
<comment type="caution">
    <text evidence="2">The sequence shown here is derived from an EMBL/GenBank/DDBJ whole genome shotgun (WGS) entry which is preliminary data.</text>
</comment>
<accession>A0ABP1PNK8</accession>
<dbReference type="InterPro" id="IPR004119">
    <property type="entry name" value="EcKL"/>
</dbReference>
<dbReference type="InterPro" id="IPR015897">
    <property type="entry name" value="CHK_kinase-like"/>
</dbReference>
<gene>
    <name evidence="2" type="ORF">ODALV1_LOCUS1424</name>
</gene>
<evidence type="ECO:0000313" key="3">
    <source>
        <dbReference type="Proteomes" id="UP001642540"/>
    </source>
</evidence>
<protein>
    <recommendedName>
        <fullName evidence="1">CHK kinase-like domain-containing protein</fullName>
    </recommendedName>
</protein>
<proteinExistence type="predicted"/>
<evidence type="ECO:0000259" key="1">
    <source>
        <dbReference type="SMART" id="SM00587"/>
    </source>
</evidence>
<dbReference type="Proteomes" id="UP001642540">
    <property type="component" value="Unassembled WGS sequence"/>
</dbReference>